<sequence>MASKPTRTAKGWPLGPVKKYKDICHSYKLTSGPVVLRRVTAAQRSGSMAIQTIPVSWCGAEPFCSAVTGASSGLVFTSGSCSRNASASVCDVLRVMLSLLGGVMDRSLLVETFRSLAVIESSLLEDAFLSLSSAAASAAAATTAAAPPSFSSPSSR</sequence>
<dbReference type="AlphaFoldDB" id="A0A5B7EPM4"/>
<protein>
    <submittedName>
        <fullName evidence="1">Uncharacterized protein</fullName>
    </submittedName>
</protein>
<comment type="caution">
    <text evidence="1">The sequence shown here is derived from an EMBL/GenBank/DDBJ whole genome shotgun (WGS) entry which is preliminary data.</text>
</comment>
<evidence type="ECO:0000313" key="2">
    <source>
        <dbReference type="Proteomes" id="UP000324222"/>
    </source>
</evidence>
<accession>A0A5B7EPM4</accession>
<proteinExistence type="predicted"/>
<keyword evidence="2" id="KW-1185">Reference proteome</keyword>
<reference evidence="1 2" key="1">
    <citation type="submission" date="2019-05" db="EMBL/GenBank/DDBJ databases">
        <title>Another draft genome of Portunus trituberculatus and its Hox gene families provides insights of decapod evolution.</title>
        <authorList>
            <person name="Jeong J.-H."/>
            <person name="Song I."/>
            <person name="Kim S."/>
            <person name="Choi T."/>
            <person name="Kim D."/>
            <person name="Ryu S."/>
            <person name="Kim W."/>
        </authorList>
    </citation>
    <scope>NUCLEOTIDE SEQUENCE [LARGE SCALE GENOMIC DNA]</scope>
    <source>
        <tissue evidence="1">Muscle</tissue>
    </source>
</reference>
<evidence type="ECO:0000313" key="1">
    <source>
        <dbReference type="EMBL" id="MPC35248.1"/>
    </source>
</evidence>
<dbReference type="Proteomes" id="UP000324222">
    <property type="component" value="Unassembled WGS sequence"/>
</dbReference>
<gene>
    <name evidence="1" type="ORF">E2C01_028667</name>
</gene>
<organism evidence="1 2">
    <name type="scientific">Portunus trituberculatus</name>
    <name type="common">Swimming crab</name>
    <name type="synonym">Neptunus trituberculatus</name>
    <dbReference type="NCBI Taxonomy" id="210409"/>
    <lineage>
        <taxon>Eukaryota</taxon>
        <taxon>Metazoa</taxon>
        <taxon>Ecdysozoa</taxon>
        <taxon>Arthropoda</taxon>
        <taxon>Crustacea</taxon>
        <taxon>Multicrustacea</taxon>
        <taxon>Malacostraca</taxon>
        <taxon>Eumalacostraca</taxon>
        <taxon>Eucarida</taxon>
        <taxon>Decapoda</taxon>
        <taxon>Pleocyemata</taxon>
        <taxon>Brachyura</taxon>
        <taxon>Eubrachyura</taxon>
        <taxon>Portunoidea</taxon>
        <taxon>Portunidae</taxon>
        <taxon>Portuninae</taxon>
        <taxon>Portunus</taxon>
    </lineage>
</organism>
<dbReference type="EMBL" id="VSRR010003230">
    <property type="protein sequence ID" value="MPC35248.1"/>
    <property type="molecule type" value="Genomic_DNA"/>
</dbReference>
<name>A0A5B7EPM4_PORTR</name>